<accession>A0ABR3W7K6</accession>
<dbReference type="Pfam" id="PF22942">
    <property type="entry name" value="DUF7025"/>
    <property type="match status" value="1"/>
</dbReference>
<name>A0ABR3W7K6_9PEZI</name>
<protein>
    <recommendedName>
        <fullName evidence="2">DUF7025 domain-containing protein</fullName>
    </recommendedName>
</protein>
<feature type="compositionally biased region" description="Acidic residues" evidence="1">
    <location>
        <begin position="483"/>
        <end position="492"/>
    </location>
</feature>
<proteinExistence type="predicted"/>
<dbReference type="EMBL" id="JAZHXJ010000635">
    <property type="protein sequence ID" value="KAL1855288.1"/>
    <property type="molecule type" value="Genomic_DNA"/>
</dbReference>
<feature type="region of interest" description="Disordered" evidence="1">
    <location>
        <begin position="1"/>
        <end position="49"/>
    </location>
</feature>
<sequence length="580" mass="64887">MAGPSGQQPFVEDDSSSTVSFENVRLEKKSQRMTAARLGGDHDAPHSAENAVPDVLYVVQYRDYQGRVVETRKSDKPLDVALDAPQDAGGESAGGIQQRPVLEIITKVSTIRNAAGRHGQPFYRPRPRHGRAVYSSDDDEYRAYDARAGPASPVTRIETSEMIVHSHHLRNALNAVVTYYPELDLMGPTLRVEAPYRVLVLHMKELERYKLNQPQAHDEDYAQTTARHIDVLLAFLKSSLGDDIEREQRRWASSTPTATYDYFWLLLKPGEVVYHKVDGHWSPVVVSRVSRGYVDDDGRQRSGSYVVDCWYVEFVDGLMQRFMDSFVVPPFSGEQALRTLPVLPARFFPGGAEETRAKQVRLGRLYWELAKRPAYKEYDGPMIGKDSCPTGHLAGRVVVDCDGYDRFKDVRPSSSRLHRPLPTSSPRKNRTGPRTAIPPKDQLPDFAPRCPCAACQPTQRLPSKGGHLAGGEQQKTGPLAGFEDLDPNEDGPPDNELYFEVTVDYVPAFVLSQRRWAMLQVADLQDVRADREAFRHLVLDDEIKLTVKALIGKTRARAASSCSTAPPAWARPARPSAWPS</sequence>
<gene>
    <name evidence="3" type="ORF">VTK73DRAFT_8586</name>
</gene>
<keyword evidence="4" id="KW-1185">Reference proteome</keyword>
<dbReference type="PANTHER" id="PTHR46411:SF2">
    <property type="entry name" value="AAA+ ATPASE DOMAIN-CONTAINING PROTEIN"/>
    <property type="match status" value="1"/>
</dbReference>
<feature type="region of interest" description="Disordered" evidence="1">
    <location>
        <begin position="410"/>
        <end position="444"/>
    </location>
</feature>
<dbReference type="PANTHER" id="PTHR46411">
    <property type="entry name" value="FAMILY ATPASE, PUTATIVE-RELATED"/>
    <property type="match status" value="1"/>
</dbReference>
<evidence type="ECO:0000313" key="3">
    <source>
        <dbReference type="EMBL" id="KAL1855288.1"/>
    </source>
</evidence>
<feature type="domain" description="DUF7025" evidence="2">
    <location>
        <begin position="252"/>
        <end position="349"/>
    </location>
</feature>
<evidence type="ECO:0000313" key="4">
    <source>
        <dbReference type="Proteomes" id="UP001586593"/>
    </source>
</evidence>
<evidence type="ECO:0000259" key="2">
    <source>
        <dbReference type="Pfam" id="PF22942"/>
    </source>
</evidence>
<evidence type="ECO:0000256" key="1">
    <source>
        <dbReference type="SAM" id="MobiDB-lite"/>
    </source>
</evidence>
<feature type="region of interest" description="Disordered" evidence="1">
    <location>
        <begin position="561"/>
        <end position="580"/>
    </location>
</feature>
<organism evidence="3 4">
    <name type="scientific">Phialemonium thermophilum</name>
    <dbReference type="NCBI Taxonomy" id="223376"/>
    <lineage>
        <taxon>Eukaryota</taxon>
        <taxon>Fungi</taxon>
        <taxon>Dikarya</taxon>
        <taxon>Ascomycota</taxon>
        <taxon>Pezizomycotina</taxon>
        <taxon>Sordariomycetes</taxon>
        <taxon>Sordariomycetidae</taxon>
        <taxon>Cephalothecales</taxon>
        <taxon>Cephalothecaceae</taxon>
        <taxon>Phialemonium</taxon>
    </lineage>
</organism>
<feature type="region of interest" description="Disordered" evidence="1">
    <location>
        <begin position="461"/>
        <end position="492"/>
    </location>
</feature>
<dbReference type="Proteomes" id="UP001586593">
    <property type="component" value="Unassembled WGS sequence"/>
</dbReference>
<reference evidence="3 4" key="1">
    <citation type="journal article" date="2024" name="Commun. Biol.">
        <title>Comparative genomic analysis of thermophilic fungi reveals convergent evolutionary adaptations and gene losses.</title>
        <authorList>
            <person name="Steindorff A.S."/>
            <person name="Aguilar-Pontes M.V."/>
            <person name="Robinson A.J."/>
            <person name="Andreopoulos B."/>
            <person name="LaButti K."/>
            <person name="Kuo A."/>
            <person name="Mondo S."/>
            <person name="Riley R."/>
            <person name="Otillar R."/>
            <person name="Haridas S."/>
            <person name="Lipzen A."/>
            <person name="Grimwood J."/>
            <person name="Schmutz J."/>
            <person name="Clum A."/>
            <person name="Reid I.D."/>
            <person name="Moisan M.C."/>
            <person name="Butler G."/>
            <person name="Nguyen T.T.M."/>
            <person name="Dewar K."/>
            <person name="Conant G."/>
            <person name="Drula E."/>
            <person name="Henrissat B."/>
            <person name="Hansel C."/>
            <person name="Singer S."/>
            <person name="Hutchinson M.I."/>
            <person name="de Vries R.P."/>
            <person name="Natvig D.O."/>
            <person name="Powell A.J."/>
            <person name="Tsang A."/>
            <person name="Grigoriev I.V."/>
        </authorList>
    </citation>
    <scope>NUCLEOTIDE SEQUENCE [LARGE SCALE GENOMIC DNA]</scope>
    <source>
        <strain evidence="3 4">ATCC 24622</strain>
    </source>
</reference>
<dbReference type="InterPro" id="IPR054289">
    <property type="entry name" value="DUF7025"/>
</dbReference>
<comment type="caution">
    <text evidence="3">The sequence shown here is derived from an EMBL/GenBank/DDBJ whole genome shotgun (WGS) entry which is preliminary data.</text>
</comment>